<comment type="caution">
    <text evidence="1">The sequence shown here is derived from an EMBL/GenBank/DDBJ whole genome shotgun (WGS) entry which is preliminary data.</text>
</comment>
<accession>A0A948S1C9</accession>
<dbReference type="Proteomes" id="UP000777784">
    <property type="component" value="Unassembled WGS sequence"/>
</dbReference>
<dbReference type="AlphaFoldDB" id="A0A948S1C9"/>
<proteinExistence type="predicted"/>
<evidence type="ECO:0000313" key="2">
    <source>
        <dbReference type="Proteomes" id="UP000777784"/>
    </source>
</evidence>
<name>A0A948S1C9_UNCEI</name>
<dbReference type="EMBL" id="JAHJDP010000119">
    <property type="protein sequence ID" value="MBU2693389.1"/>
    <property type="molecule type" value="Genomic_DNA"/>
</dbReference>
<protein>
    <submittedName>
        <fullName evidence="1">Uncharacterized protein</fullName>
    </submittedName>
</protein>
<gene>
    <name evidence="1" type="ORF">KJ970_20915</name>
</gene>
<sequence>MRDKGDAKIYDTIKLRKTRPFVIRDQSYFIPKKSVFNRIIGDSHFELQFVGFLEDCGDVVSYVKNYLAVHF</sequence>
<organism evidence="1 2">
    <name type="scientific">Eiseniibacteriota bacterium</name>
    <dbReference type="NCBI Taxonomy" id="2212470"/>
    <lineage>
        <taxon>Bacteria</taxon>
        <taxon>Candidatus Eiseniibacteriota</taxon>
    </lineage>
</organism>
<evidence type="ECO:0000313" key="1">
    <source>
        <dbReference type="EMBL" id="MBU2693389.1"/>
    </source>
</evidence>
<reference evidence="1" key="1">
    <citation type="submission" date="2021-05" db="EMBL/GenBank/DDBJ databases">
        <title>Energy efficiency and biological interactions define the core microbiome of deep oligotrophic groundwater.</title>
        <authorList>
            <person name="Mehrshad M."/>
            <person name="Lopez-Fernandez M."/>
            <person name="Bell E."/>
            <person name="Bernier-Latmani R."/>
            <person name="Bertilsson S."/>
            <person name="Dopson M."/>
        </authorList>
    </citation>
    <scope>NUCLEOTIDE SEQUENCE</scope>
    <source>
        <strain evidence="1">Modern_marine.mb.64</strain>
    </source>
</reference>